<organism evidence="2 3">
    <name type="scientific">Novosphingobium album</name>
    <name type="common">ex Liu et al. 2023</name>
    <dbReference type="NCBI Taxonomy" id="3031130"/>
    <lineage>
        <taxon>Bacteria</taxon>
        <taxon>Pseudomonadati</taxon>
        <taxon>Pseudomonadota</taxon>
        <taxon>Alphaproteobacteria</taxon>
        <taxon>Sphingomonadales</taxon>
        <taxon>Sphingomonadaceae</taxon>
        <taxon>Novosphingobium</taxon>
    </lineage>
</organism>
<evidence type="ECO:0008006" key="4">
    <source>
        <dbReference type="Google" id="ProtNLM"/>
    </source>
</evidence>
<protein>
    <recommendedName>
        <fullName evidence="4">DUF4235 domain-containing protein</fullName>
    </recommendedName>
</protein>
<evidence type="ECO:0000313" key="2">
    <source>
        <dbReference type="EMBL" id="MDE8650238.1"/>
    </source>
</evidence>
<name>A0ABT5WJL7_9SPHN</name>
<sequence>MAKARLKLKPDAAVAAVPDAAVAVAKDIAAKGKTAAAKGKAVVAKGKASAAAKIKDSASDLHGPSPNPHTNLVIADIALRGGTMLARRAIERGLLGTKYAPNKAKAILKGRTMSETLLHTAVARVATSSIPGALLVGGGLLAKTLYDRGKARKAKREGEAALQDMAERGAAQAITPGSDNDAED</sequence>
<dbReference type="RefSeq" id="WP_275226319.1">
    <property type="nucleotide sequence ID" value="NZ_JARESE010000001.1"/>
</dbReference>
<dbReference type="Proteomes" id="UP001216253">
    <property type="component" value="Unassembled WGS sequence"/>
</dbReference>
<evidence type="ECO:0000313" key="3">
    <source>
        <dbReference type="Proteomes" id="UP001216253"/>
    </source>
</evidence>
<comment type="caution">
    <text evidence="2">The sequence shown here is derived from an EMBL/GenBank/DDBJ whole genome shotgun (WGS) entry which is preliminary data.</text>
</comment>
<feature type="region of interest" description="Disordered" evidence="1">
    <location>
        <begin position="152"/>
        <end position="184"/>
    </location>
</feature>
<accession>A0ABT5WJL7</accession>
<evidence type="ECO:0000256" key="1">
    <source>
        <dbReference type="SAM" id="MobiDB-lite"/>
    </source>
</evidence>
<gene>
    <name evidence="2" type="ORF">PYV00_00730</name>
</gene>
<keyword evidence="3" id="KW-1185">Reference proteome</keyword>
<dbReference type="EMBL" id="JARESE010000001">
    <property type="protein sequence ID" value="MDE8650238.1"/>
    <property type="molecule type" value="Genomic_DNA"/>
</dbReference>
<proteinExistence type="predicted"/>
<reference evidence="2 3" key="1">
    <citation type="submission" date="2023-03" db="EMBL/GenBank/DDBJ databases">
        <title>NovoSphingobium album sp. nov. isolated from polycyclic aromatic hydrocarbons- and heavy-metal polluted soil.</title>
        <authorList>
            <person name="Liu Z."/>
            <person name="Wang K."/>
        </authorList>
    </citation>
    <scope>NUCLEOTIDE SEQUENCE [LARGE SCALE GENOMIC DNA]</scope>
    <source>
        <strain evidence="2 3">H3SJ31-1</strain>
    </source>
</reference>